<dbReference type="AlphaFoldDB" id="A0A8J6N8Z3"/>
<accession>A0A8J6N8Z3</accession>
<comment type="caution">
    <text evidence="2">The sequence shown here is derived from an EMBL/GenBank/DDBJ whole genome shotgun (WGS) entry which is preliminary data.</text>
</comment>
<organism evidence="2 3">
    <name type="scientific">Candidatus Desulfaltia bathyphila</name>
    <dbReference type="NCBI Taxonomy" id="2841697"/>
    <lineage>
        <taxon>Bacteria</taxon>
        <taxon>Pseudomonadati</taxon>
        <taxon>Thermodesulfobacteriota</taxon>
        <taxon>Desulfobacteria</taxon>
        <taxon>Desulfobacterales</taxon>
        <taxon>Desulfobacterales incertae sedis</taxon>
        <taxon>Candidatus Desulfaltia</taxon>
    </lineage>
</organism>
<evidence type="ECO:0000313" key="2">
    <source>
        <dbReference type="EMBL" id="MBC8200095.1"/>
    </source>
</evidence>
<dbReference type="Gene3D" id="3.40.50.620">
    <property type="entry name" value="HUPs"/>
    <property type="match status" value="1"/>
</dbReference>
<dbReference type="GO" id="GO:0017178">
    <property type="term" value="F:diphthine-ammonia ligase activity"/>
    <property type="evidence" value="ECO:0007669"/>
    <property type="project" value="UniProtKB-EC"/>
</dbReference>
<proteinExistence type="predicted"/>
<dbReference type="InterPro" id="IPR014729">
    <property type="entry name" value="Rossmann-like_a/b/a_fold"/>
</dbReference>
<evidence type="ECO:0000313" key="3">
    <source>
        <dbReference type="Proteomes" id="UP000603545"/>
    </source>
</evidence>
<dbReference type="Pfam" id="PF01902">
    <property type="entry name" value="Diphthami_syn_2"/>
    <property type="match status" value="1"/>
</dbReference>
<dbReference type="SUPFAM" id="SSF52402">
    <property type="entry name" value="Adenine nucleotide alpha hydrolases-like"/>
    <property type="match status" value="1"/>
</dbReference>
<dbReference type="InterPro" id="IPR030662">
    <property type="entry name" value="DPH6/MJ0570"/>
</dbReference>
<feature type="domain" description="Diphthamide synthase" evidence="1">
    <location>
        <begin position="7"/>
        <end position="220"/>
    </location>
</feature>
<dbReference type="Proteomes" id="UP000603545">
    <property type="component" value="Unassembled WGS sequence"/>
</dbReference>
<reference evidence="2 3" key="1">
    <citation type="submission" date="2020-08" db="EMBL/GenBank/DDBJ databases">
        <title>Bridging the membrane lipid divide: bacteria of the FCB group superphylum have the potential to synthesize archaeal ether lipids.</title>
        <authorList>
            <person name="Villanueva L."/>
            <person name="Von Meijenfeldt F.A.B."/>
            <person name="Westbye A.B."/>
            <person name="Yadav S."/>
            <person name="Hopmans E.C."/>
            <person name="Dutilh B.E."/>
            <person name="Sinninghe Damste J.S."/>
        </authorList>
    </citation>
    <scope>NUCLEOTIDE SEQUENCE [LARGE SCALE GENOMIC DNA]</scope>
    <source>
        <strain evidence="2">NIOZ-UU82</strain>
    </source>
</reference>
<keyword evidence="2" id="KW-0436">Ligase</keyword>
<name>A0A8J6N8Z3_9BACT</name>
<dbReference type="Gene3D" id="3.90.1490.10">
    <property type="entry name" value="putative n-type atp pyrophosphatase, domain 2"/>
    <property type="match status" value="1"/>
</dbReference>
<dbReference type="PIRSF" id="PIRSF039123">
    <property type="entry name" value="Diphthamide_synthase"/>
    <property type="match status" value="1"/>
</dbReference>
<dbReference type="EMBL" id="JACNLL010000075">
    <property type="protein sequence ID" value="MBC8200095.1"/>
    <property type="molecule type" value="Genomic_DNA"/>
</dbReference>
<sequence>MERCKVKAFVSWSGGKDGALSYYRAMKIFHVTHLLNMVAEDGRISRSHGIRTDILRLQAEAMGLTIVQPRSSWETYEAEFKKALSGLKGRGVEIGIFGDIDLNAHREWVERVSKESGMEAVLPLWGENNRENLIEELIEAGFETVVVATKKDLLGPEWLGRRIDHDFVRDISKIKGVDISGEGGEYHTFVVSGPIFKKRINILKSEKVSRGEHSFLNISECELQ</sequence>
<dbReference type="EC" id="6.3.1.14" evidence="2"/>
<gene>
    <name evidence="2" type="ORF">H8E80_08665</name>
</gene>
<dbReference type="InterPro" id="IPR002761">
    <property type="entry name" value="Diphthami_syn_dom"/>
</dbReference>
<dbReference type="CDD" id="cd01994">
    <property type="entry name" value="AANH_PF0828-like"/>
    <property type="match status" value="1"/>
</dbReference>
<evidence type="ECO:0000259" key="1">
    <source>
        <dbReference type="Pfam" id="PF01902"/>
    </source>
</evidence>
<dbReference type="NCBIfam" id="TIGR00290">
    <property type="entry name" value="MJ0570_dom"/>
    <property type="match status" value="1"/>
</dbReference>
<protein>
    <submittedName>
        <fullName evidence="2">Diphthine--ammonia ligase</fullName>
        <ecNumber evidence="2">6.3.1.14</ecNumber>
    </submittedName>
</protein>